<keyword evidence="2" id="KW-1185">Reference proteome</keyword>
<dbReference type="Proteomes" id="UP000005446">
    <property type="component" value="Unassembled WGS sequence"/>
</dbReference>
<evidence type="ECO:0000313" key="2">
    <source>
        <dbReference type="Proteomes" id="UP000005446"/>
    </source>
</evidence>
<proteinExistence type="predicted"/>
<accession>H0EMP9</accession>
<protein>
    <submittedName>
        <fullName evidence="1">Uncharacterized protein</fullName>
    </submittedName>
</protein>
<dbReference type="AlphaFoldDB" id="H0EMP9"/>
<evidence type="ECO:0000313" key="1">
    <source>
        <dbReference type="EMBL" id="EHL00128.1"/>
    </source>
</evidence>
<dbReference type="EMBL" id="AGUE01000094">
    <property type="protein sequence ID" value="EHL00128.1"/>
    <property type="molecule type" value="Genomic_DNA"/>
</dbReference>
<comment type="caution">
    <text evidence="1">The sequence shown here is derived from an EMBL/GenBank/DDBJ whole genome shotgun (WGS) entry which is preliminary data.</text>
</comment>
<sequence length="49" mass="5717">MWECPNFCTLASNLAREFVSLERVCQVVKRGHWISNIVRCINAYSKTIE</sequence>
<dbReference type="InParanoid" id="H0EMP9"/>
<gene>
    <name evidence="1" type="ORF">M7I_3888</name>
</gene>
<dbReference type="HOGENOM" id="CLU_3143218_0_0_1"/>
<organism evidence="1 2">
    <name type="scientific">Glarea lozoyensis (strain ATCC 74030 / MF5533)</name>
    <dbReference type="NCBI Taxonomy" id="1104152"/>
    <lineage>
        <taxon>Eukaryota</taxon>
        <taxon>Fungi</taxon>
        <taxon>Dikarya</taxon>
        <taxon>Ascomycota</taxon>
        <taxon>Pezizomycotina</taxon>
        <taxon>Leotiomycetes</taxon>
        <taxon>Helotiales</taxon>
        <taxon>Helotiaceae</taxon>
        <taxon>Glarea</taxon>
    </lineage>
</organism>
<reference evidence="1 2" key="1">
    <citation type="journal article" date="2012" name="Eukaryot. Cell">
        <title>Genome sequence of the fungus Glarea lozoyensis: the first genome sequence of a species from the Helotiaceae family.</title>
        <authorList>
            <person name="Youssar L."/>
            <person name="Gruening B.A."/>
            <person name="Erxleben A."/>
            <person name="Guenther S."/>
            <person name="Huettel W."/>
        </authorList>
    </citation>
    <scope>NUCLEOTIDE SEQUENCE [LARGE SCALE GENOMIC DNA]</scope>
    <source>
        <strain evidence="2">ATCC 74030 / MF5533</strain>
    </source>
</reference>
<name>H0EMP9_GLAL7</name>